<gene>
    <name evidence="4" type="ORF">LASUN_26880</name>
</gene>
<dbReference type="InterPro" id="IPR047650">
    <property type="entry name" value="Transpos_IS110"/>
</dbReference>
<organism evidence="4 5">
    <name type="scientific">Lentilactobacillus sunkii</name>
    <dbReference type="NCBI Taxonomy" id="481719"/>
    <lineage>
        <taxon>Bacteria</taxon>
        <taxon>Bacillati</taxon>
        <taxon>Bacillota</taxon>
        <taxon>Bacilli</taxon>
        <taxon>Lactobacillales</taxon>
        <taxon>Lactobacillaceae</taxon>
        <taxon>Lentilactobacillus</taxon>
    </lineage>
</organism>
<evidence type="ECO:0000313" key="5">
    <source>
        <dbReference type="Proteomes" id="UP000177010"/>
    </source>
</evidence>
<keyword evidence="1" id="KW-0175">Coiled coil</keyword>
<dbReference type="PANTHER" id="PTHR33055:SF15">
    <property type="entry name" value="TRANSPOSASE-RELATED"/>
    <property type="match status" value="1"/>
</dbReference>
<accession>A0A1E7X850</accession>
<dbReference type="RefSeq" id="WP_070368791.1">
    <property type="nucleotide sequence ID" value="NZ_MIQE01000032.1"/>
</dbReference>
<dbReference type="Pfam" id="PF01548">
    <property type="entry name" value="DEDD_Tnp_IS110"/>
    <property type="match status" value="1"/>
</dbReference>
<comment type="caution">
    <text evidence="4">The sequence shown here is derived from an EMBL/GenBank/DDBJ whole genome shotgun (WGS) entry which is preliminary data.</text>
</comment>
<dbReference type="AlphaFoldDB" id="A0A1E7X850"/>
<dbReference type="PANTHER" id="PTHR33055">
    <property type="entry name" value="TRANSPOSASE FOR INSERTION SEQUENCE ELEMENT IS1111A"/>
    <property type="match status" value="1"/>
</dbReference>
<dbReference type="Proteomes" id="UP000177010">
    <property type="component" value="Unassembled WGS sequence"/>
</dbReference>
<dbReference type="Pfam" id="PF02371">
    <property type="entry name" value="Transposase_20"/>
    <property type="match status" value="1"/>
</dbReference>
<evidence type="ECO:0000259" key="2">
    <source>
        <dbReference type="Pfam" id="PF01548"/>
    </source>
</evidence>
<dbReference type="GO" id="GO:0003677">
    <property type="term" value="F:DNA binding"/>
    <property type="evidence" value="ECO:0007669"/>
    <property type="project" value="InterPro"/>
</dbReference>
<feature type="domain" description="Transposase IS110-like N-terminal" evidence="2">
    <location>
        <begin position="9"/>
        <end position="156"/>
    </location>
</feature>
<dbReference type="NCBIfam" id="NF033542">
    <property type="entry name" value="transpos_IS110"/>
    <property type="match status" value="1"/>
</dbReference>
<dbReference type="GO" id="GO:0004803">
    <property type="term" value="F:transposase activity"/>
    <property type="evidence" value="ECO:0007669"/>
    <property type="project" value="InterPro"/>
</dbReference>
<proteinExistence type="predicted"/>
<name>A0A1E7X850_9LACO</name>
<dbReference type="GO" id="GO:0006313">
    <property type="term" value="P:DNA transposition"/>
    <property type="evidence" value="ECO:0007669"/>
    <property type="project" value="InterPro"/>
</dbReference>
<evidence type="ECO:0000259" key="3">
    <source>
        <dbReference type="Pfam" id="PF02371"/>
    </source>
</evidence>
<dbReference type="InterPro" id="IPR003346">
    <property type="entry name" value="Transposase_20"/>
</dbReference>
<sequence length="390" mass="43520">MDVTTNKCCGIDVHQKKITVTTLIGDPAEKPKKLTQTFGTTTPDLKICGQWLADQAIEMVLMESTGQYWRPVWQILETFGFKMILCNPRIIKNIPGKKTDQLDSEWIAELARFGLVAASFIPPRPIQELRESTRTRKSLTQAGTQTKNQIHNILQRSNIKLTSFISYVSQGSGLKLLNLLINGEVITTESVSKCMHRKLKASPQELVAALDGSLSANDRILLDIQLNLLKHNQLAIQRLESNIEEQLKQFQELYLRLQEIPGVSQHIATIIIAEVGPDVSPFPNAAHLASWTGICPGNYESAGISKSGHVRSGNIYLKTALVTAALGAKKQTDSGLKDFFFRLRSRMGAQKALVALAHKLIRIIYAMLSNNCSFRDYKRDQQMKHLLASN</sequence>
<reference evidence="4 5" key="1">
    <citation type="submission" date="2016-09" db="EMBL/GenBank/DDBJ databases">
        <title>Genome Sequence of Lactobacillus sunkii Strain CG01.</title>
        <authorList>
            <person name="Poehlein A."/>
            <person name="Gabris C."/>
            <person name="Bengelsdorf F.R."/>
            <person name="Duerre P."/>
            <person name="Daniel R."/>
        </authorList>
    </citation>
    <scope>NUCLEOTIDE SEQUENCE [LARGE SCALE GENOMIC DNA]</scope>
    <source>
        <strain evidence="4 5">CG_D</strain>
    </source>
</reference>
<feature type="coiled-coil region" evidence="1">
    <location>
        <begin position="229"/>
        <end position="260"/>
    </location>
</feature>
<dbReference type="InterPro" id="IPR002525">
    <property type="entry name" value="Transp_IS110-like_N"/>
</dbReference>
<dbReference type="EMBL" id="MIQE01000032">
    <property type="protein sequence ID" value="OFA09295.1"/>
    <property type="molecule type" value="Genomic_DNA"/>
</dbReference>
<evidence type="ECO:0000313" key="4">
    <source>
        <dbReference type="EMBL" id="OFA09295.1"/>
    </source>
</evidence>
<protein>
    <submittedName>
        <fullName evidence="4">Transposase IS116/IS110/IS902 family protein</fullName>
    </submittedName>
</protein>
<evidence type="ECO:0000256" key="1">
    <source>
        <dbReference type="SAM" id="Coils"/>
    </source>
</evidence>
<feature type="domain" description="Transposase IS116/IS110/IS902 C-terminal" evidence="3">
    <location>
        <begin position="256"/>
        <end position="337"/>
    </location>
</feature>